<dbReference type="Proteomes" id="UP001595693">
    <property type="component" value="Unassembled WGS sequence"/>
</dbReference>
<dbReference type="InterPro" id="IPR036736">
    <property type="entry name" value="ACP-like_sf"/>
</dbReference>
<dbReference type="Gene3D" id="3.30.559.10">
    <property type="entry name" value="Chloramphenicol acetyltransferase-like domain"/>
    <property type="match status" value="2"/>
</dbReference>
<dbReference type="PROSITE" id="PS00012">
    <property type="entry name" value="PHOSPHOPANTETHEINE"/>
    <property type="match status" value="1"/>
</dbReference>
<proteinExistence type="predicted"/>
<feature type="non-terminal residue" evidence="5">
    <location>
        <position position="989"/>
    </location>
</feature>
<gene>
    <name evidence="5" type="ORF">ACFOW3_24685</name>
</gene>
<accession>A0ABV8DH97</accession>
<evidence type="ECO:0000313" key="5">
    <source>
        <dbReference type="EMBL" id="MFC3937829.1"/>
    </source>
</evidence>
<dbReference type="PROSITE" id="PS50075">
    <property type="entry name" value="CARRIER"/>
    <property type="match status" value="1"/>
</dbReference>
<dbReference type="InterPro" id="IPR001242">
    <property type="entry name" value="Condensation_dom"/>
</dbReference>
<comment type="cofactor">
    <cofactor evidence="1">
        <name>pantetheine 4'-phosphate</name>
        <dbReference type="ChEBI" id="CHEBI:47942"/>
    </cofactor>
</comment>
<evidence type="ECO:0000256" key="3">
    <source>
        <dbReference type="ARBA" id="ARBA00022553"/>
    </source>
</evidence>
<dbReference type="Pfam" id="PF00668">
    <property type="entry name" value="Condensation"/>
    <property type="match status" value="2"/>
</dbReference>
<name>A0ABV8DH97_9BURK</name>
<dbReference type="PANTHER" id="PTHR45398">
    <property type="match status" value="1"/>
</dbReference>
<dbReference type="InterPro" id="IPR009081">
    <property type="entry name" value="PP-bd_ACP"/>
</dbReference>
<dbReference type="EMBL" id="JBHSAJ010000133">
    <property type="protein sequence ID" value="MFC3937829.1"/>
    <property type="molecule type" value="Genomic_DNA"/>
</dbReference>
<evidence type="ECO:0000259" key="4">
    <source>
        <dbReference type="PROSITE" id="PS50075"/>
    </source>
</evidence>
<dbReference type="InterPro" id="IPR006162">
    <property type="entry name" value="Ppantetheine_attach_site"/>
</dbReference>
<evidence type="ECO:0000256" key="2">
    <source>
        <dbReference type="ARBA" id="ARBA00022450"/>
    </source>
</evidence>
<keyword evidence="3" id="KW-0597">Phosphoprotein</keyword>
<dbReference type="Pfam" id="PF00550">
    <property type="entry name" value="PP-binding"/>
    <property type="match status" value="1"/>
</dbReference>
<feature type="non-terminal residue" evidence="5">
    <location>
        <position position="1"/>
    </location>
</feature>
<dbReference type="InterPro" id="IPR023213">
    <property type="entry name" value="CAT-like_dom_sf"/>
</dbReference>
<dbReference type="SUPFAM" id="SSF47336">
    <property type="entry name" value="ACP-like"/>
    <property type="match status" value="1"/>
</dbReference>
<dbReference type="RefSeq" id="WP_377808516.1">
    <property type="nucleotide sequence ID" value="NZ_JBHSAJ010000133.1"/>
</dbReference>
<dbReference type="NCBIfam" id="TIGR01720">
    <property type="entry name" value="NRPS-para261"/>
    <property type="match status" value="1"/>
</dbReference>
<evidence type="ECO:0000313" key="6">
    <source>
        <dbReference type="Proteomes" id="UP001595693"/>
    </source>
</evidence>
<evidence type="ECO:0000256" key="1">
    <source>
        <dbReference type="ARBA" id="ARBA00001957"/>
    </source>
</evidence>
<protein>
    <submittedName>
        <fullName evidence="5">Condensation domain-containing protein</fullName>
    </submittedName>
</protein>
<feature type="domain" description="Carrier" evidence="4">
    <location>
        <begin position="1"/>
        <end position="60"/>
    </location>
</feature>
<dbReference type="CDD" id="cd19534">
    <property type="entry name" value="E_NRPS"/>
    <property type="match status" value="1"/>
</dbReference>
<dbReference type="InterPro" id="IPR010060">
    <property type="entry name" value="NRPS_synth"/>
</dbReference>
<organism evidence="5 6">
    <name type="scientific">Acidovorax facilis</name>
    <dbReference type="NCBI Taxonomy" id="12917"/>
    <lineage>
        <taxon>Bacteria</taxon>
        <taxon>Pseudomonadati</taxon>
        <taxon>Pseudomonadota</taxon>
        <taxon>Betaproteobacteria</taxon>
        <taxon>Burkholderiales</taxon>
        <taxon>Comamonadaceae</taxon>
        <taxon>Acidovorax</taxon>
    </lineage>
</organism>
<reference evidence="6" key="1">
    <citation type="journal article" date="2019" name="Int. J. Syst. Evol. Microbiol.">
        <title>The Global Catalogue of Microorganisms (GCM) 10K type strain sequencing project: providing services to taxonomists for standard genome sequencing and annotation.</title>
        <authorList>
            <consortium name="The Broad Institute Genomics Platform"/>
            <consortium name="The Broad Institute Genome Sequencing Center for Infectious Disease"/>
            <person name="Wu L."/>
            <person name="Ma J."/>
        </authorList>
    </citation>
    <scope>NUCLEOTIDE SEQUENCE [LARGE SCALE GENOMIC DNA]</scope>
    <source>
        <strain evidence="6">CCUG 2113</strain>
    </source>
</reference>
<keyword evidence="6" id="KW-1185">Reference proteome</keyword>
<dbReference type="CDD" id="cd19543">
    <property type="entry name" value="DCL_NRPS"/>
    <property type="match status" value="1"/>
</dbReference>
<dbReference type="Gene3D" id="3.30.559.30">
    <property type="entry name" value="Nonribosomal peptide synthetase, condensation domain"/>
    <property type="match status" value="2"/>
</dbReference>
<keyword evidence="2" id="KW-0596">Phosphopantetheine</keyword>
<comment type="caution">
    <text evidence="5">The sequence shown here is derived from an EMBL/GenBank/DDBJ whole genome shotgun (WGS) entry which is preliminary data.</text>
</comment>
<sequence length="989" mass="109930">QVLRVDRVGRHDNFFELGGDSILTLQIVARARKRGVKLRPKQLMELQTIAAIGAAVALEGAAVADGPVATSLEASGEAFALTPIQRWFFEQRFDEAHHWNQSLMLAPTEVLEPTRLRQAVEHVVAHHEALRLCFSAPETGAWRQAYGPAHGLVGFERIDLAGEQQASSAVARAADAAQRSLSMDQPFKAVWIDLGPGRPGRLLLVAHHLVVDGVSWRLIVEDLQTAYRQLGAGSPVELPARTTSVRAWSEALAGYARRDAVKAELPYWQSVVGENEPSLPGGATASNLVGDARTIETLLGEDRTEQLLIEVPQAYRTQINDILLTALARTLCEWDGRESVLVELEGHGREEFADDIDLSRTVGWFTTLFPVRLRPGRDDRGASIKAIKEQLRQVPNKGLGYGVLRYLAEEGRVLGEGAYPQVTFNYLGQFDQTFDADSMWRVARESAGLQRSPLGKRRTWLDVGAVMHKGELRVSWTYSAGIHDEATVQCLARRFQEELEALIAYCTDGAVGFTPADFPLARLTQAQLDRLPMPPENLADLYPLSPMQLGMMFHSVYDDTGTVYVNQLRADVEGLDPARFRAAWQVAFERHEVLRTGFLQGEKPLQWVARSVEVPLEGQDWRERADLPQALETLAQAELARGFDLAAAPLMRLALVRTSATRHHLIWTRHHLLLDGWSSSRLMAEILALYSGQPTSPPRGRFRDHIAWLQGRDTAASANYWDTLLASLAEPTHLAAAVKPAEKGQGYRKHRQPFSAEESARLASFARAERVTVNTLVQAAWALLLQRYTGQDVVCFGATTAGRSAELPGAEQILGLFINTVPVIAAPQPQHGIGQWLRTLLAQNLASREHEHTPLFEIQRRAGVGGQGLFDTIVVFENCPVDEALRRADDGQPRFEISQIRDETNYPMSVMVHHGQSLVVDYAFQGQSFSHEQVERLAAHVRELLLSLTDPSNGRLGDLAFVSEAERQELNRWGVNEQRYVEVEPVHRL</sequence>
<dbReference type="Gene3D" id="1.10.1200.10">
    <property type="entry name" value="ACP-like"/>
    <property type="match status" value="1"/>
</dbReference>
<dbReference type="PANTHER" id="PTHR45398:SF1">
    <property type="entry name" value="ENZYME, PUTATIVE (JCVI)-RELATED"/>
    <property type="match status" value="1"/>
</dbReference>
<dbReference type="SUPFAM" id="SSF52777">
    <property type="entry name" value="CoA-dependent acyltransferases"/>
    <property type="match status" value="4"/>
</dbReference>